<dbReference type="PANTHER" id="PTHR11615">
    <property type="entry name" value="NITRATE, FORMATE, IRON DEHYDROGENASE"/>
    <property type="match status" value="1"/>
</dbReference>
<name>A0A4R3JRG8_9FIRM</name>
<dbReference type="Gene3D" id="3.30.450.20">
    <property type="entry name" value="PAS domain"/>
    <property type="match status" value="1"/>
</dbReference>
<proteinExistence type="predicted"/>
<dbReference type="Pfam" id="PF13237">
    <property type="entry name" value="Fer4_10"/>
    <property type="match status" value="1"/>
</dbReference>
<evidence type="ECO:0000256" key="1">
    <source>
        <dbReference type="ARBA" id="ARBA00022485"/>
    </source>
</evidence>
<dbReference type="Gene3D" id="3.40.950.10">
    <property type="entry name" value="Fe-only Hydrogenase (Larger Subunit), Chain L, domain 3"/>
    <property type="match status" value="1"/>
</dbReference>
<dbReference type="GO" id="GO:0006355">
    <property type="term" value="P:regulation of DNA-templated transcription"/>
    <property type="evidence" value="ECO:0007669"/>
    <property type="project" value="InterPro"/>
</dbReference>
<dbReference type="InterPro" id="IPR007202">
    <property type="entry name" value="4Fe-4S_dom"/>
</dbReference>
<dbReference type="PROSITE" id="PS51379">
    <property type="entry name" value="4FE4S_FER_2"/>
    <property type="match status" value="1"/>
</dbReference>
<accession>A0A4R3JRG8</accession>
<dbReference type="InterPro" id="IPR004108">
    <property type="entry name" value="Fe_hydrogenase_lsu_C"/>
</dbReference>
<gene>
    <name evidence="9" type="ORF">EDD74_10837</name>
    <name evidence="8" type="ORF">FAEUMB_10370</name>
</gene>
<dbReference type="InterPro" id="IPR017900">
    <property type="entry name" value="4Fe4S_Fe_S_CS"/>
</dbReference>
<keyword evidence="4" id="KW-0411">Iron-sulfur</keyword>
<evidence type="ECO:0000313" key="9">
    <source>
        <dbReference type="EMBL" id="TCS68461.1"/>
    </source>
</evidence>
<evidence type="ECO:0000259" key="6">
    <source>
        <dbReference type="PROSITE" id="PS51379"/>
    </source>
</evidence>
<dbReference type="PROSITE" id="PS51656">
    <property type="entry name" value="4FE4S"/>
    <property type="match status" value="1"/>
</dbReference>
<dbReference type="PROSITE" id="PS50112">
    <property type="entry name" value="PAS"/>
    <property type="match status" value="1"/>
</dbReference>
<dbReference type="EMBL" id="SLZV01000008">
    <property type="protein sequence ID" value="TCS68461.1"/>
    <property type="molecule type" value="Genomic_DNA"/>
</dbReference>
<dbReference type="CDD" id="cd00130">
    <property type="entry name" value="PAS"/>
    <property type="match status" value="1"/>
</dbReference>
<dbReference type="SUPFAM" id="SSF54862">
    <property type="entry name" value="4Fe-4S ferredoxins"/>
    <property type="match status" value="1"/>
</dbReference>
<evidence type="ECO:0000256" key="3">
    <source>
        <dbReference type="ARBA" id="ARBA00023004"/>
    </source>
</evidence>
<comment type="caution">
    <text evidence="9">The sequence shown here is derived from an EMBL/GenBank/DDBJ whole genome shotgun (WGS) entry which is preliminary data.</text>
</comment>
<dbReference type="GO" id="GO:0046872">
    <property type="term" value="F:metal ion binding"/>
    <property type="evidence" value="ECO:0007669"/>
    <property type="project" value="UniProtKB-KW"/>
</dbReference>
<dbReference type="InterPro" id="IPR050340">
    <property type="entry name" value="Cytosolic_Fe-S_CAF"/>
</dbReference>
<dbReference type="PROSITE" id="PS00198">
    <property type="entry name" value="4FE4S_FER_1"/>
    <property type="match status" value="1"/>
</dbReference>
<reference evidence="9 10" key="2">
    <citation type="submission" date="2019-03" db="EMBL/GenBank/DDBJ databases">
        <title>Genomic Encyclopedia of Type Strains, Phase IV (KMG-IV): sequencing the most valuable type-strain genomes for metagenomic binning, comparative biology and taxonomic classification.</title>
        <authorList>
            <person name="Goeker M."/>
        </authorList>
    </citation>
    <scope>NUCLEOTIDE SEQUENCE [LARGE SCALE GENOMIC DNA]</scope>
    <source>
        <strain evidence="9 10">DSM 103426</strain>
    </source>
</reference>
<dbReference type="EMBL" id="BHEO01000002">
    <property type="protein sequence ID" value="GBU04496.1"/>
    <property type="molecule type" value="Genomic_DNA"/>
</dbReference>
<dbReference type="InterPro" id="IPR009016">
    <property type="entry name" value="Fe_hydrogenase"/>
</dbReference>
<evidence type="ECO:0000256" key="2">
    <source>
        <dbReference type="ARBA" id="ARBA00022723"/>
    </source>
</evidence>
<evidence type="ECO:0000259" key="7">
    <source>
        <dbReference type="PROSITE" id="PS51656"/>
    </source>
</evidence>
<dbReference type="InterPro" id="IPR035965">
    <property type="entry name" value="PAS-like_dom_sf"/>
</dbReference>
<dbReference type="Pfam" id="PF00989">
    <property type="entry name" value="PAS"/>
    <property type="match status" value="1"/>
</dbReference>
<dbReference type="Proteomes" id="UP000702954">
    <property type="component" value="Unassembled WGS sequence"/>
</dbReference>
<dbReference type="AlphaFoldDB" id="A0A4R3JRG8"/>
<feature type="domain" description="4Fe-4S" evidence="7">
    <location>
        <begin position="377"/>
        <end position="439"/>
    </location>
</feature>
<dbReference type="SUPFAM" id="SSF55785">
    <property type="entry name" value="PYP-like sensor domain (PAS domain)"/>
    <property type="match status" value="1"/>
</dbReference>
<protein>
    <submittedName>
        <fullName evidence="8 9">Hydrogenase</fullName>
    </submittedName>
</protein>
<keyword evidence="2" id="KW-0479">Metal-binding</keyword>
<keyword evidence="1" id="KW-0004">4Fe-4S</keyword>
<dbReference type="InterPro" id="IPR017896">
    <property type="entry name" value="4Fe4S_Fe-S-bd"/>
</dbReference>
<keyword evidence="11" id="KW-1185">Reference proteome</keyword>
<evidence type="ECO:0000313" key="8">
    <source>
        <dbReference type="EMBL" id="GBU04496.1"/>
    </source>
</evidence>
<organism evidence="9 10">
    <name type="scientific">Faecalimonas umbilicata</name>
    <dbReference type="NCBI Taxonomy" id="1912855"/>
    <lineage>
        <taxon>Bacteria</taxon>
        <taxon>Bacillati</taxon>
        <taxon>Bacillota</taxon>
        <taxon>Clostridia</taxon>
        <taxon>Lachnospirales</taxon>
        <taxon>Lachnospiraceae</taxon>
        <taxon>Faecalimonas</taxon>
    </lineage>
</organism>
<dbReference type="SMART" id="SM00091">
    <property type="entry name" value="PAS"/>
    <property type="match status" value="1"/>
</dbReference>
<dbReference type="Pfam" id="PF04060">
    <property type="entry name" value="FeS"/>
    <property type="match status" value="1"/>
</dbReference>
<dbReference type="Proteomes" id="UP000294613">
    <property type="component" value="Unassembled WGS sequence"/>
</dbReference>
<evidence type="ECO:0000259" key="5">
    <source>
        <dbReference type="PROSITE" id="PS50112"/>
    </source>
</evidence>
<dbReference type="GO" id="GO:0051539">
    <property type="term" value="F:4 iron, 4 sulfur cluster binding"/>
    <property type="evidence" value="ECO:0007669"/>
    <property type="project" value="UniProtKB-KW"/>
</dbReference>
<feature type="domain" description="4Fe-4S ferredoxin-type" evidence="6">
    <location>
        <begin position="43"/>
        <end position="72"/>
    </location>
</feature>
<keyword evidence="3" id="KW-0408">Iron</keyword>
<dbReference type="RefSeq" id="WP_116441350.1">
    <property type="nucleotide sequence ID" value="NZ_BHEO01000002.1"/>
</dbReference>
<reference evidence="8 11" key="1">
    <citation type="journal article" date="2018" name="Int. J. Syst. Evol. Microbiol.">
        <title>Draft Genome Sequence of Faecalimonas umbilicata JCM 30896T, an Acetate-Producing Bacterium Isolated from Human Feces.</title>
        <authorList>
            <person name="Sakamoto M."/>
            <person name="Ikeyama N."/>
            <person name="Yuki M."/>
            <person name="Ohkuma M."/>
        </authorList>
    </citation>
    <scope>NUCLEOTIDE SEQUENCE [LARGE SCALE GENOMIC DNA]</scope>
    <source>
        <strain evidence="8 11">EGH7</strain>
    </source>
</reference>
<dbReference type="Gene3D" id="1.10.15.40">
    <property type="entry name" value="Electron transport complex subunit B, putative Fe-S cluster"/>
    <property type="match status" value="1"/>
</dbReference>
<evidence type="ECO:0000313" key="11">
    <source>
        <dbReference type="Proteomes" id="UP000702954"/>
    </source>
</evidence>
<feature type="domain" description="PAS" evidence="5">
    <location>
        <begin position="430"/>
        <end position="500"/>
    </location>
</feature>
<dbReference type="SUPFAM" id="SSF53920">
    <property type="entry name" value="Fe-only hydrogenase"/>
    <property type="match status" value="1"/>
</dbReference>
<dbReference type="InterPro" id="IPR000014">
    <property type="entry name" value="PAS"/>
</dbReference>
<dbReference type="Gene3D" id="3.30.70.20">
    <property type="match status" value="1"/>
</dbReference>
<dbReference type="InterPro" id="IPR013767">
    <property type="entry name" value="PAS_fold"/>
</dbReference>
<dbReference type="Pfam" id="PF02906">
    <property type="entry name" value="Fe_hyd_lg_C"/>
    <property type="match status" value="1"/>
</dbReference>
<evidence type="ECO:0000313" key="10">
    <source>
        <dbReference type="Proteomes" id="UP000294613"/>
    </source>
</evidence>
<evidence type="ECO:0000256" key="4">
    <source>
        <dbReference type="ARBA" id="ARBA00023014"/>
    </source>
</evidence>
<sequence length="594" mass="67213">MGKVLFLNGVNGMKVIDFQNASCKHCYKCVRNCSVKAISVRHEQAHIMNDHCIHCGKCLEVCPQNAKRFASDLELIKAYIRQNMKIVVSIAPSYLGVMNYRTPGQVVGALRKLGFDEVRETSEGAALVTREYQKLLREGTYKNIITTCCPSVNELVEKYYPELTDQLAPVVSPMIAHGRLIKKMYGEQTKVVFLGPCIAKKQEAMGDSRVFGAVDAILTFEELEQWLEEEQIVLEECEDLPVANPDCGVNRLYPVSGGVLQSVMVDSSEMREKEQGGEKKQYHKVYVDGLDNCMEMLESLKRGELEHCFIEANVCDGGCVKGPASGKWNVSFIKAKVEMERRVAAHQKAQYEPQSLEVELSRQFAPHPPKEQLPTEEELSAILRETGKYSEKDELNCGACGYATCREKAIAVFQKKAENSMCLPYALSKAESMSNVVMDVTPNLIFIIDREMRIRECNKKAQELLEISREEALERYLYDFVDTADVEDVFQTRESITYKKVKLEQLGMKAEEKIIYIPEMESVLIIYQDITKEEKAKEKHYNLKMETVEMAQRVIDKQMMVAQEIAGLLGETTAETKVTLTKLRDSILLDGEGD</sequence>